<evidence type="ECO:0000313" key="2">
    <source>
        <dbReference type="Proteomes" id="UP001233999"/>
    </source>
</evidence>
<accession>A0AAD8EF37</accession>
<sequence>MFIHEEETCTNRRLDGPTKLAIRNRTMSETINRRSIYLLNEENFKKEYNHILNIANLNGFGKEIIINKLKKFRQQKRLKENTSLQSDSKKGKQFKKITYHPEIHNKYQKIFKKFNITLALINKFSLGNLLNMEGSPEWVLFFAIF</sequence>
<keyword evidence="2" id="KW-1185">Reference proteome</keyword>
<name>A0AAD8EF37_DIPPU</name>
<protein>
    <submittedName>
        <fullName evidence="1">Uncharacterized protein</fullName>
    </submittedName>
</protein>
<reference evidence="1" key="1">
    <citation type="journal article" date="2023" name="IScience">
        <title>Live-bearing cockroach genome reveals convergent evolutionary mechanisms linked to viviparity in insects and beyond.</title>
        <authorList>
            <person name="Fouks B."/>
            <person name="Harrison M.C."/>
            <person name="Mikhailova A.A."/>
            <person name="Marchal E."/>
            <person name="English S."/>
            <person name="Carruthers M."/>
            <person name="Jennings E.C."/>
            <person name="Chiamaka E.L."/>
            <person name="Frigard R.A."/>
            <person name="Pippel M."/>
            <person name="Attardo G.M."/>
            <person name="Benoit J.B."/>
            <person name="Bornberg-Bauer E."/>
            <person name="Tobe S.S."/>
        </authorList>
    </citation>
    <scope>NUCLEOTIDE SEQUENCE</scope>
    <source>
        <strain evidence="1">Stay&amp;Tobe</strain>
    </source>
</reference>
<proteinExistence type="predicted"/>
<evidence type="ECO:0000313" key="1">
    <source>
        <dbReference type="EMBL" id="KAJ9587771.1"/>
    </source>
</evidence>
<reference evidence="1" key="2">
    <citation type="submission" date="2023-05" db="EMBL/GenBank/DDBJ databases">
        <authorList>
            <person name="Fouks B."/>
        </authorList>
    </citation>
    <scope>NUCLEOTIDE SEQUENCE</scope>
    <source>
        <strain evidence="1">Stay&amp;Tobe</strain>
        <tissue evidence="1">Testes</tissue>
    </source>
</reference>
<dbReference type="EMBL" id="JASPKZ010006064">
    <property type="protein sequence ID" value="KAJ9587771.1"/>
    <property type="molecule type" value="Genomic_DNA"/>
</dbReference>
<dbReference type="Proteomes" id="UP001233999">
    <property type="component" value="Unassembled WGS sequence"/>
</dbReference>
<organism evidence="1 2">
    <name type="scientific">Diploptera punctata</name>
    <name type="common">Pacific beetle cockroach</name>
    <dbReference type="NCBI Taxonomy" id="6984"/>
    <lineage>
        <taxon>Eukaryota</taxon>
        <taxon>Metazoa</taxon>
        <taxon>Ecdysozoa</taxon>
        <taxon>Arthropoda</taxon>
        <taxon>Hexapoda</taxon>
        <taxon>Insecta</taxon>
        <taxon>Pterygota</taxon>
        <taxon>Neoptera</taxon>
        <taxon>Polyneoptera</taxon>
        <taxon>Dictyoptera</taxon>
        <taxon>Blattodea</taxon>
        <taxon>Blaberoidea</taxon>
        <taxon>Blaberidae</taxon>
        <taxon>Diplopterinae</taxon>
        <taxon>Diploptera</taxon>
    </lineage>
</organism>
<comment type="caution">
    <text evidence="1">The sequence shown here is derived from an EMBL/GenBank/DDBJ whole genome shotgun (WGS) entry which is preliminary data.</text>
</comment>
<gene>
    <name evidence="1" type="ORF">L9F63_018797</name>
</gene>
<dbReference type="AlphaFoldDB" id="A0AAD8EF37"/>